<dbReference type="EMBL" id="JANBPK010001555">
    <property type="protein sequence ID" value="KAJ2921741.1"/>
    <property type="molecule type" value="Genomic_DNA"/>
</dbReference>
<reference evidence="2" key="1">
    <citation type="submission" date="2022-06" db="EMBL/GenBank/DDBJ databases">
        <title>Genome Sequence of Candolleomyces eurysporus.</title>
        <authorList>
            <person name="Buettner E."/>
        </authorList>
    </citation>
    <scope>NUCLEOTIDE SEQUENCE</scope>
    <source>
        <strain evidence="2">VTCC 930004</strain>
    </source>
</reference>
<dbReference type="Proteomes" id="UP001140091">
    <property type="component" value="Unassembled WGS sequence"/>
</dbReference>
<accession>A0A9W8M902</accession>
<keyword evidence="3" id="KW-1185">Reference proteome</keyword>
<name>A0A9W8M902_9AGAR</name>
<evidence type="ECO:0000313" key="2">
    <source>
        <dbReference type="EMBL" id="KAJ2921741.1"/>
    </source>
</evidence>
<protein>
    <submittedName>
        <fullName evidence="2">Uncharacterized protein</fullName>
    </submittedName>
</protein>
<feature type="compositionally biased region" description="Acidic residues" evidence="1">
    <location>
        <begin position="175"/>
        <end position="185"/>
    </location>
</feature>
<feature type="region of interest" description="Disordered" evidence="1">
    <location>
        <begin position="174"/>
        <end position="206"/>
    </location>
</feature>
<proteinExistence type="predicted"/>
<feature type="non-terminal residue" evidence="2">
    <location>
        <position position="1"/>
    </location>
</feature>
<comment type="caution">
    <text evidence="2">The sequence shown here is derived from an EMBL/GenBank/DDBJ whole genome shotgun (WGS) entry which is preliminary data.</text>
</comment>
<sequence>MYTLEIRYAARNLPAASGHGQSLPATTYSATLICSSQTWDLKGNTPPILTLEQVLRVTASSCDLDFYIPDLSNPYAPNDRAPLASFYSKGQVLRIGSKLFGRSSQGRFTEICKLHGHAPSLVGERVSGYVEEVSRRDKIWVVTSRTKLSYRDLDGIDGGSDEGSEDAIYDIKEDSESDSCGDGDSVDAASVGSSVGESSTDDDEWVEDDSIVPYENDPEPQAVRSGLGWNVNRSIGGPAPGLWGPQNIPISPVLRPDPARWLDEDDDDDSKHWQEYLSDEYEFEPVDSEDSEDLRSEPCAIISVYDLSVSHNSGIWPGLGTTGAICLFRRQAPLKSKIYDSPPVFHPTKPLLVWPLGNGDILFVDYKKKTSFTRSLLPSTPFARHISIQCYFSTCGEFMHISAFEGRRPNPETIEEGNVALPPLQLAILALTYRLSPENTQRSSPPTLVHRVRIHLKEVESINTRPLPFNLTWTKEYLYVTASWQLLQVWRVPLFCDQDQATQRGGGELRNCDCFHPVMTLNKTVFMPMTCTRRSVRFFPGMTGESPRPARVIVGHDVDNSTGQTLPSEGILEAEPRPATQLSADKSISTLLIDSPAICYLDEEKDLGEWVDSKSQTQIAKNSDVGILIEEREKQTPEGNFDLEPYYRRG</sequence>
<gene>
    <name evidence="2" type="ORF">H1R20_g15355</name>
</gene>
<dbReference type="AlphaFoldDB" id="A0A9W8M902"/>
<evidence type="ECO:0000313" key="3">
    <source>
        <dbReference type="Proteomes" id="UP001140091"/>
    </source>
</evidence>
<organism evidence="2 3">
    <name type="scientific">Candolleomyces eurysporus</name>
    <dbReference type="NCBI Taxonomy" id="2828524"/>
    <lineage>
        <taxon>Eukaryota</taxon>
        <taxon>Fungi</taxon>
        <taxon>Dikarya</taxon>
        <taxon>Basidiomycota</taxon>
        <taxon>Agaricomycotina</taxon>
        <taxon>Agaricomycetes</taxon>
        <taxon>Agaricomycetidae</taxon>
        <taxon>Agaricales</taxon>
        <taxon>Agaricineae</taxon>
        <taxon>Psathyrellaceae</taxon>
        <taxon>Candolleomyces</taxon>
    </lineage>
</organism>
<dbReference type="OrthoDB" id="21416at2759"/>
<feature type="compositionally biased region" description="Low complexity" evidence="1">
    <location>
        <begin position="186"/>
        <end position="198"/>
    </location>
</feature>
<evidence type="ECO:0000256" key="1">
    <source>
        <dbReference type="SAM" id="MobiDB-lite"/>
    </source>
</evidence>